<dbReference type="CDD" id="cd00082">
    <property type="entry name" value="HisKA"/>
    <property type="match status" value="1"/>
</dbReference>
<dbReference type="Proteomes" id="UP000018417">
    <property type="component" value="Unassembled WGS sequence"/>
</dbReference>
<evidence type="ECO:0000256" key="8">
    <source>
        <dbReference type="ARBA" id="ARBA00022777"/>
    </source>
</evidence>
<dbReference type="RefSeq" id="WP_005053698.1">
    <property type="nucleotide sequence ID" value="NZ_KB849759.1"/>
</dbReference>
<organism evidence="15 16">
    <name type="scientific">Acinetobacter beijerinckii ANC 3835</name>
    <dbReference type="NCBI Taxonomy" id="1217649"/>
    <lineage>
        <taxon>Bacteria</taxon>
        <taxon>Pseudomonadati</taxon>
        <taxon>Pseudomonadota</taxon>
        <taxon>Gammaproteobacteria</taxon>
        <taxon>Moraxellales</taxon>
        <taxon>Moraxellaceae</taxon>
        <taxon>Acinetobacter</taxon>
    </lineage>
</organism>
<evidence type="ECO:0000256" key="2">
    <source>
        <dbReference type="ARBA" id="ARBA00004141"/>
    </source>
</evidence>
<dbReference type="EMBL" id="APQK01000012">
    <property type="protein sequence ID" value="ENW04828.1"/>
    <property type="molecule type" value="Genomic_DNA"/>
</dbReference>
<dbReference type="HOGENOM" id="CLU_000445_89_37_6"/>
<dbReference type="AlphaFoldDB" id="N9E2X0"/>
<evidence type="ECO:0000256" key="4">
    <source>
        <dbReference type="ARBA" id="ARBA00022553"/>
    </source>
</evidence>
<gene>
    <name evidence="15" type="ORF">F934_01560</name>
</gene>
<dbReference type="InterPro" id="IPR003661">
    <property type="entry name" value="HisK_dim/P_dom"/>
</dbReference>
<evidence type="ECO:0000256" key="13">
    <source>
        <dbReference type="SAM" id="Phobius"/>
    </source>
</evidence>
<dbReference type="SMART" id="SM00388">
    <property type="entry name" value="HisKA"/>
    <property type="match status" value="1"/>
</dbReference>
<feature type="transmembrane region" description="Helical" evidence="13">
    <location>
        <begin position="15"/>
        <end position="35"/>
    </location>
</feature>
<keyword evidence="11" id="KW-0902">Two-component regulatory system</keyword>
<evidence type="ECO:0000256" key="1">
    <source>
        <dbReference type="ARBA" id="ARBA00000085"/>
    </source>
</evidence>
<dbReference type="Gene3D" id="3.30.565.10">
    <property type="entry name" value="Histidine kinase-like ATPase, C-terminal domain"/>
    <property type="match status" value="1"/>
</dbReference>
<evidence type="ECO:0000256" key="3">
    <source>
        <dbReference type="ARBA" id="ARBA00012438"/>
    </source>
</evidence>
<keyword evidence="7" id="KW-0547">Nucleotide-binding</keyword>
<dbReference type="InterPro" id="IPR003594">
    <property type="entry name" value="HATPase_dom"/>
</dbReference>
<accession>N9E2X0</accession>
<dbReference type="SUPFAM" id="SSF47384">
    <property type="entry name" value="Homodimeric domain of signal transducing histidine kinase"/>
    <property type="match status" value="1"/>
</dbReference>
<dbReference type="InterPro" id="IPR004358">
    <property type="entry name" value="Sig_transdc_His_kin-like_C"/>
</dbReference>
<evidence type="ECO:0000256" key="6">
    <source>
        <dbReference type="ARBA" id="ARBA00022692"/>
    </source>
</evidence>
<evidence type="ECO:0000256" key="10">
    <source>
        <dbReference type="ARBA" id="ARBA00022989"/>
    </source>
</evidence>
<evidence type="ECO:0000256" key="9">
    <source>
        <dbReference type="ARBA" id="ARBA00022840"/>
    </source>
</evidence>
<dbReference type="PATRIC" id="fig|1217649.3.peg.1496"/>
<dbReference type="Pfam" id="PF00512">
    <property type="entry name" value="HisKA"/>
    <property type="match status" value="1"/>
</dbReference>
<dbReference type="EC" id="2.7.13.3" evidence="3"/>
<sequence>MKVVSLQSKLIKTSVASSVIAGTLALLLFIIISIYQTMQIQDEIMDEISDMLLIADLTTASGQQIDELSEQFDIQYRLSNPQYTLTQSEDFKLDQTYYRLGTGDENYGFIWQDHQLWRSYTATDKQSNMQVLLIQPLGVRFKELLHNFLWYSFILIMVWFIQWLILHFLIKRQFRIIHQLSTEISEKNVDDLSPIQTREIELKELQPMLKQLNHLLERLDQSLQAEQRFTADASHELRSPLSAIQLRLQLLQRKYPERAHDFVQMQQDVSRGIQILENLLLLARLDPGKPENLPKSPFDIQETMDEAIQALTFFANEKSIKFIQKSRVENCMIVANQQLIFTCIRNILDNAIRYTPIGGNVYLTVEQQPEFVELTFENEGQGISSEVLERLGERFYRALGTKTRGSGLGLSICKKIIDLHHGKILFMHSEHGSLKVVIRLMR</sequence>
<dbReference type="PANTHER" id="PTHR45436">
    <property type="entry name" value="SENSOR HISTIDINE KINASE YKOH"/>
    <property type="match status" value="1"/>
</dbReference>
<dbReference type="SUPFAM" id="SSF55874">
    <property type="entry name" value="ATPase domain of HSP90 chaperone/DNA topoisomerase II/histidine kinase"/>
    <property type="match status" value="1"/>
</dbReference>
<dbReference type="Gene3D" id="1.10.287.130">
    <property type="match status" value="1"/>
</dbReference>
<evidence type="ECO:0000313" key="16">
    <source>
        <dbReference type="Proteomes" id="UP000018417"/>
    </source>
</evidence>
<comment type="catalytic activity">
    <reaction evidence="1">
        <text>ATP + protein L-histidine = ADP + protein N-phospho-L-histidine.</text>
        <dbReference type="EC" id="2.7.13.3"/>
    </reaction>
</comment>
<protein>
    <recommendedName>
        <fullName evidence="3">histidine kinase</fullName>
        <ecNumber evidence="3">2.7.13.3</ecNumber>
    </recommendedName>
</protein>
<evidence type="ECO:0000256" key="5">
    <source>
        <dbReference type="ARBA" id="ARBA00022679"/>
    </source>
</evidence>
<comment type="subcellular location">
    <subcellularLocation>
        <location evidence="2">Membrane</location>
        <topology evidence="2">Multi-pass membrane protein</topology>
    </subcellularLocation>
</comment>
<evidence type="ECO:0000256" key="12">
    <source>
        <dbReference type="ARBA" id="ARBA00023136"/>
    </source>
</evidence>
<dbReference type="GO" id="GO:0005524">
    <property type="term" value="F:ATP binding"/>
    <property type="evidence" value="ECO:0007669"/>
    <property type="project" value="UniProtKB-KW"/>
</dbReference>
<dbReference type="PANTHER" id="PTHR45436:SF14">
    <property type="entry name" value="SENSOR PROTEIN QSEC"/>
    <property type="match status" value="1"/>
</dbReference>
<dbReference type="InterPro" id="IPR036097">
    <property type="entry name" value="HisK_dim/P_sf"/>
</dbReference>
<feature type="transmembrane region" description="Helical" evidence="13">
    <location>
        <begin position="148"/>
        <end position="170"/>
    </location>
</feature>
<dbReference type="InterPro" id="IPR005467">
    <property type="entry name" value="His_kinase_dom"/>
</dbReference>
<evidence type="ECO:0000259" key="14">
    <source>
        <dbReference type="PROSITE" id="PS50109"/>
    </source>
</evidence>
<dbReference type="InterPro" id="IPR050428">
    <property type="entry name" value="TCS_sensor_his_kinase"/>
</dbReference>
<proteinExistence type="predicted"/>
<evidence type="ECO:0000313" key="15">
    <source>
        <dbReference type="EMBL" id="ENW04828.1"/>
    </source>
</evidence>
<dbReference type="SMART" id="SM00387">
    <property type="entry name" value="HATPase_c"/>
    <property type="match status" value="1"/>
</dbReference>
<evidence type="ECO:0000256" key="11">
    <source>
        <dbReference type="ARBA" id="ARBA00023012"/>
    </source>
</evidence>
<keyword evidence="9" id="KW-0067">ATP-binding</keyword>
<dbReference type="Pfam" id="PF02518">
    <property type="entry name" value="HATPase_c"/>
    <property type="match status" value="1"/>
</dbReference>
<name>N9E2X0_9GAMM</name>
<reference evidence="15 16" key="1">
    <citation type="submission" date="2013-02" db="EMBL/GenBank/DDBJ databases">
        <title>The Genome Sequence of Acinetobacter beijerinckii ANC 3835.</title>
        <authorList>
            <consortium name="The Broad Institute Genome Sequencing Platform"/>
            <consortium name="The Broad Institute Genome Sequencing Center for Infectious Disease"/>
            <person name="Cerqueira G."/>
            <person name="Feldgarden M."/>
            <person name="Courvalin P."/>
            <person name="Perichon B."/>
            <person name="Grillot-Courvalin C."/>
            <person name="Clermont D."/>
            <person name="Rocha E."/>
            <person name="Yoon E.-J."/>
            <person name="Nemec A."/>
            <person name="Walker B."/>
            <person name="Young S.K."/>
            <person name="Zeng Q."/>
            <person name="Gargeya S."/>
            <person name="Fitzgerald M."/>
            <person name="Haas B."/>
            <person name="Abouelleil A."/>
            <person name="Alvarado L."/>
            <person name="Arachchi H.M."/>
            <person name="Berlin A.M."/>
            <person name="Chapman S.B."/>
            <person name="Dewar J."/>
            <person name="Goldberg J."/>
            <person name="Griggs A."/>
            <person name="Gujja S."/>
            <person name="Hansen M."/>
            <person name="Howarth C."/>
            <person name="Imamovic A."/>
            <person name="Larimer J."/>
            <person name="McCowan C."/>
            <person name="Murphy C."/>
            <person name="Neiman D."/>
            <person name="Pearson M."/>
            <person name="Priest M."/>
            <person name="Roberts A."/>
            <person name="Saif S."/>
            <person name="Shea T."/>
            <person name="Sisk P."/>
            <person name="Sykes S."/>
            <person name="Wortman J."/>
            <person name="Nusbaum C."/>
            <person name="Birren B."/>
        </authorList>
    </citation>
    <scope>NUCLEOTIDE SEQUENCE [LARGE SCALE GENOMIC DNA]</scope>
    <source>
        <strain evidence="15 16">ANC 3835</strain>
    </source>
</reference>
<feature type="domain" description="Histidine kinase" evidence="14">
    <location>
        <begin position="232"/>
        <end position="442"/>
    </location>
</feature>
<keyword evidence="10 13" id="KW-1133">Transmembrane helix</keyword>
<dbReference type="OrthoDB" id="9809766at2"/>
<keyword evidence="4" id="KW-0597">Phosphoprotein</keyword>
<comment type="caution">
    <text evidence="15">The sequence shown here is derived from an EMBL/GenBank/DDBJ whole genome shotgun (WGS) entry which is preliminary data.</text>
</comment>
<dbReference type="PRINTS" id="PR00344">
    <property type="entry name" value="BCTRLSENSOR"/>
</dbReference>
<keyword evidence="12 13" id="KW-0472">Membrane</keyword>
<keyword evidence="8" id="KW-0418">Kinase</keyword>
<evidence type="ECO:0000256" key="7">
    <source>
        <dbReference type="ARBA" id="ARBA00022741"/>
    </source>
</evidence>
<dbReference type="GO" id="GO:0000155">
    <property type="term" value="F:phosphorelay sensor kinase activity"/>
    <property type="evidence" value="ECO:0007669"/>
    <property type="project" value="InterPro"/>
</dbReference>
<dbReference type="GO" id="GO:0005886">
    <property type="term" value="C:plasma membrane"/>
    <property type="evidence" value="ECO:0007669"/>
    <property type="project" value="TreeGrafter"/>
</dbReference>
<keyword evidence="5" id="KW-0808">Transferase</keyword>
<keyword evidence="6 13" id="KW-0812">Transmembrane</keyword>
<dbReference type="InterPro" id="IPR036890">
    <property type="entry name" value="HATPase_C_sf"/>
</dbReference>
<dbReference type="PROSITE" id="PS50109">
    <property type="entry name" value="HIS_KIN"/>
    <property type="match status" value="1"/>
</dbReference>